<dbReference type="AlphaFoldDB" id="A0A1X0HWP5"/>
<dbReference type="GO" id="GO:0016787">
    <property type="term" value="F:hydrolase activity"/>
    <property type="evidence" value="ECO:0007669"/>
    <property type="project" value="UniProtKB-KW"/>
</dbReference>
<name>A0A1X0HWP5_9MYCO</name>
<feature type="non-terminal residue" evidence="1">
    <location>
        <position position="1"/>
    </location>
</feature>
<protein>
    <submittedName>
        <fullName evidence="1">Alpha/beta hydrolase</fullName>
    </submittedName>
</protein>
<dbReference type="RefSeq" id="WP_211284453.1">
    <property type="nucleotide sequence ID" value="NZ_MVIE01000166.1"/>
</dbReference>
<sequence>HFTQPWEHAVFAHACGNAEFALIHDADHLAQFERREACARLYGPFLRGEALPERAEGSTRIPRTRLLGLERRFEVRHRPAQGHARLEHP</sequence>
<accession>A0A1X0HWP5</accession>
<reference evidence="1 2" key="1">
    <citation type="submission" date="2017-02" db="EMBL/GenBank/DDBJ databases">
        <title>The new phylogeny of genus Mycobacterium.</title>
        <authorList>
            <person name="Tortoli E."/>
            <person name="Trovato A."/>
            <person name="Cirillo D.M."/>
        </authorList>
    </citation>
    <scope>NUCLEOTIDE SEQUENCE [LARGE SCALE GENOMIC DNA]</scope>
    <source>
        <strain evidence="1 2">DSM 45000</strain>
    </source>
</reference>
<feature type="non-terminal residue" evidence="1">
    <location>
        <position position="89"/>
    </location>
</feature>
<organism evidence="1 2">
    <name type="scientific">Mycobacterium paraseoulense</name>
    <dbReference type="NCBI Taxonomy" id="590652"/>
    <lineage>
        <taxon>Bacteria</taxon>
        <taxon>Bacillati</taxon>
        <taxon>Actinomycetota</taxon>
        <taxon>Actinomycetes</taxon>
        <taxon>Mycobacteriales</taxon>
        <taxon>Mycobacteriaceae</taxon>
        <taxon>Mycobacterium</taxon>
    </lineage>
</organism>
<evidence type="ECO:0000313" key="1">
    <source>
        <dbReference type="EMBL" id="ORB30944.1"/>
    </source>
</evidence>
<keyword evidence="2" id="KW-1185">Reference proteome</keyword>
<dbReference type="EMBL" id="MVIE01000166">
    <property type="protein sequence ID" value="ORB30944.1"/>
    <property type="molecule type" value="Genomic_DNA"/>
</dbReference>
<proteinExistence type="predicted"/>
<dbReference type="Proteomes" id="UP000192513">
    <property type="component" value="Unassembled WGS sequence"/>
</dbReference>
<gene>
    <name evidence="1" type="ORF">BST39_28890</name>
</gene>
<keyword evidence="1" id="KW-0378">Hydrolase</keyword>
<evidence type="ECO:0000313" key="2">
    <source>
        <dbReference type="Proteomes" id="UP000192513"/>
    </source>
</evidence>
<dbReference type="STRING" id="590652.BST39_28890"/>
<comment type="caution">
    <text evidence="1">The sequence shown here is derived from an EMBL/GenBank/DDBJ whole genome shotgun (WGS) entry which is preliminary data.</text>
</comment>